<name>A0A3S8ZUH5_9NEIS</name>
<dbReference type="EMBL" id="CP034433">
    <property type="protein sequence ID" value="AZN37118.1"/>
    <property type="molecule type" value="Genomic_DNA"/>
</dbReference>
<dbReference type="KEGG" id="iod:EJO50_11890"/>
<dbReference type="Pfam" id="PF00111">
    <property type="entry name" value="Fer2"/>
    <property type="match status" value="1"/>
</dbReference>
<feature type="domain" description="2Fe-2S ferredoxin-type" evidence="1">
    <location>
        <begin position="25"/>
        <end position="59"/>
    </location>
</feature>
<organism evidence="2 3">
    <name type="scientific">Iodobacter ciconiae</name>
    <dbReference type="NCBI Taxonomy" id="2496266"/>
    <lineage>
        <taxon>Bacteria</taxon>
        <taxon>Pseudomonadati</taxon>
        <taxon>Pseudomonadota</taxon>
        <taxon>Betaproteobacteria</taxon>
        <taxon>Neisseriales</taxon>
        <taxon>Chitinibacteraceae</taxon>
        <taxon>Iodobacter</taxon>
    </lineage>
</organism>
<proteinExistence type="predicted"/>
<dbReference type="InterPro" id="IPR006058">
    <property type="entry name" value="2Fe2S_fd_BS"/>
</dbReference>
<protein>
    <submittedName>
        <fullName evidence="2">2Fe-2S iron-sulfur cluster binding domain-containing protein</fullName>
    </submittedName>
</protein>
<dbReference type="SUPFAM" id="SSF54292">
    <property type="entry name" value="2Fe-2S ferredoxin-like"/>
    <property type="match status" value="1"/>
</dbReference>
<reference evidence="2 3" key="1">
    <citation type="submission" date="2018-12" db="EMBL/GenBank/DDBJ databases">
        <title>Complete genome sequence of Iodobacter sp. H11R3.</title>
        <authorList>
            <person name="Bae J.-W."/>
        </authorList>
    </citation>
    <scope>NUCLEOTIDE SEQUENCE [LARGE SCALE GENOMIC DNA]</scope>
    <source>
        <strain evidence="2 3">H11R3</strain>
    </source>
</reference>
<keyword evidence="3" id="KW-1185">Reference proteome</keyword>
<dbReference type="GO" id="GO:0051537">
    <property type="term" value="F:2 iron, 2 sulfur cluster binding"/>
    <property type="evidence" value="ECO:0007669"/>
    <property type="project" value="InterPro"/>
</dbReference>
<dbReference type="Gene3D" id="3.10.20.30">
    <property type="match status" value="1"/>
</dbReference>
<evidence type="ECO:0000313" key="2">
    <source>
        <dbReference type="EMBL" id="AZN37118.1"/>
    </source>
</evidence>
<dbReference type="Proteomes" id="UP000282438">
    <property type="component" value="Chromosome"/>
</dbReference>
<evidence type="ECO:0000313" key="3">
    <source>
        <dbReference type="Proteomes" id="UP000282438"/>
    </source>
</evidence>
<dbReference type="InterPro" id="IPR001041">
    <property type="entry name" value="2Fe-2S_ferredoxin-type"/>
</dbReference>
<sequence>MYKLTFINLQDTSYLECTAQAESMLISAVRTLVSDGKLQLAWRCGQGTCGACKVRLEHAASGSMTLLGSKERNVMIRHAGLAANSPLLVTDTPDLVRLACHIQINSDLTIYVG</sequence>
<evidence type="ECO:0000259" key="1">
    <source>
        <dbReference type="Pfam" id="PF00111"/>
    </source>
</evidence>
<dbReference type="InterPro" id="IPR012675">
    <property type="entry name" value="Beta-grasp_dom_sf"/>
</dbReference>
<dbReference type="AlphaFoldDB" id="A0A3S8ZUH5"/>
<dbReference type="PROSITE" id="PS00197">
    <property type="entry name" value="2FE2S_FER_1"/>
    <property type="match status" value="1"/>
</dbReference>
<dbReference type="OrthoDB" id="9133614at2"/>
<dbReference type="InterPro" id="IPR036010">
    <property type="entry name" value="2Fe-2S_ferredoxin-like_sf"/>
</dbReference>
<accession>A0A3S8ZUH5</accession>
<gene>
    <name evidence="2" type="ORF">EJO50_11890</name>
</gene>